<accession>C6XE79</accession>
<evidence type="ECO:0000256" key="3">
    <source>
        <dbReference type="SAM" id="Phobius"/>
    </source>
</evidence>
<dbReference type="Proteomes" id="UP000002743">
    <property type="component" value="Chromosome"/>
</dbReference>
<keyword evidence="5" id="KW-1185">Reference proteome</keyword>
<reference evidence="5" key="1">
    <citation type="submission" date="2009-07" db="EMBL/GenBank/DDBJ databases">
        <title>Complete sequence of chromosome of Methylovorus sp. SIP3-4.</title>
        <authorList>
            <person name="Lucas S."/>
            <person name="Copeland A."/>
            <person name="Lapidus A."/>
            <person name="Glavina del Rio T."/>
            <person name="Tice H."/>
            <person name="Bruce D."/>
            <person name="Goodwin L."/>
            <person name="Pitluck S."/>
            <person name="Clum A."/>
            <person name="Larimer F."/>
            <person name="Land M."/>
            <person name="Hauser L."/>
            <person name="Kyrpides N."/>
            <person name="Mikhailova N."/>
            <person name="Kayluzhnaya M."/>
            <person name="Chistoserdova L."/>
        </authorList>
    </citation>
    <scope>NUCLEOTIDE SEQUENCE [LARGE SCALE GENOMIC DNA]</scope>
    <source>
        <strain evidence="5">SIP3-4</strain>
    </source>
</reference>
<keyword evidence="3" id="KW-0812">Transmembrane</keyword>
<name>C6XE79_METGS</name>
<reference evidence="4 5" key="2">
    <citation type="journal article" date="2011" name="J. Bacteriol.">
        <title>Genomes of three methylotrophs from a single niche uncover genetic and metabolic divergence of Methylophilaceae.</title>
        <authorList>
            <person name="Lapidus A."/>
            <person name="Clum A."/>
            <person name="Labutti K."/>
            <person name="Kaluzhnaya M.G."/>
            <person name="Lim S."/>
            <person name="Beck D.A."/>
            <person name="Glavina Del Rio T."/>
            <person name="Nolan M."/>
            <person name="Mavromatis K."/>
            <person name="Huntemann M."/>
            <person name="Lucas S."/>
            <person name="Lidstrom M.E."/>
            <person name="Ivanova N."/>
            <person name="Chistoserdova L."/>
        </authorList>
    </citation>
    <scope>NUCLEOTIDE SEQUENCE [LARGE SCALE GENOMIC DNA]</scope>
    <source>
        <strain evidence="4 5">SIP3-4</strain>
    </source>
</reference>
<feature type="coiled-coil region" evidence="1">
    <location>
        <begin position="53"/>
        <end position="87"/>
    </location>
</feature>
<dbReference type="KEGG" id="mei:Msip34_1609"/>
<keyword evidence="3" id="KW-1133">Transmembrane helix</keyword>
<dbReference type="AlphaFoldDB" id="C6XE79"/>
<gene>
    <name evidence="4" type="ordered locus">Msip34_1609</name>
</gene>
<feature type="transmembrane region" description="Helical" evidence="3">
    <location>
        <begin position="30"/>
        <end position="50"/>
    </location>
</feature>
<sequence length="194" mass="21922" precursor="true">MNPLNLINPLNWLNPFKLLWGFVTGKPQLALMYAMIAGLLVMAVAVTTQWGQKKVTEVRLANTEADLARLDREKNQIRHELNIEKNINETQQSKIGWLEEQRAIDEAAMKALRADNQRINLNDRSARDRLKKLEANNAKVREYLNQPIPDELKCLLRNNCPKDSAAGSGNKNSDKDRETGPAIRTNPALRTAGQ</sequence>
<dbReference type="EMBL" id="CP001674">
    <property type="protein sequence ID" value="ACT50854.1"/>
    <property type="molecule type" value="Genomic_DNA"/>
</dbReference>
<organism evidence="4 5">
    <name type="scientific">Methylovorus glucosotrophus (strain SIP3-4)</name>
    <dbReference type="NCBI Taxonomy" id="582744"/>
    <lineage>
        <taxon>Bacteria</taxon>
        <taxon>Pseudomonadati</taxon>
        <taxon>Pseudomonadota</taxon>
        <taxon>Betaproteobacteria</taxon>
        <taxon>Nitrosomonadales</taxon>
        <taxon>Methylophilaceae</taxon>
        <taxon>Methylovorus</taxon>
    </lineage>
</organism>
<feature type="region of interest" description="Disordered" evidence="2">
    <location>
        <begin position="161"/>
        <end position="194"/>
    </location>
</feature>
<evidence type="ECO:0000256" key="1">
    <source>
        <dbReference type="SAM" id="Coils"/>
    </source>
</evidence>
<evidence type="ECO:0000313" key="4">
    <source>
        <dbReference type="EMBL" id="ACT50854.1"/>
    </source>
</evidence>
<evidence type="ECO:0000256" key="2">
    <source>
        <dbReference type="SAM" id="MobiDB-lite"/>
    </source>
</evidence>
<proteinExistence type="predicted"/>
<keyword evidence="3" id="KW-0472">Membrane</keyword>
<dbReference type="eggNOG" id="ENOG502ZRBC">
    <property type="taxonomic scope" value="Bacteria"/>
</dbReference>
<protein>
    <submittedName>
        <fullName evidence="4">Uncharacterized protein</fullName>
    </submittedName>
</protein>
<evidence type="ECO:0000313" key="5">
    <source>
        <dbReference type="Proteomes" id="UP000002743"/>
    </source>
</evidence>
<dbReference type="STRING" id="582744.Msip34_1609"/>
<keyword evidence="1" id="KW-0175">Coiled coil</keyword>
<dbReference type="HOGENOM" id="CLU_1401047_0_0_4"/>